<dbReference type="RefSeq" id="WP_160882829.1">
    <property type="nucleotide sequence ID" value="NZ_WURB01000001.1"/>
</dbReference>
<keyword evidence="2" id="KW-1185">Reference proteome</keyword>
<protein>
    <recommendedName>
        <fullName evidence="3">RidA family protein</fullName>
    </recommendedName>
</protein>
<gene>
    <name evidence="1" type="ORF">GR328_01920</name>
</gene>
<dbReference type="Proteomes" id="UP000436483">
    <property type="component" value="Unassembled WGS sequence"/>
</dbReference>
<sequence length="50" mass="5084">MTTVPPTLAVPLRRIEPPRWPSLHGHSHAAAGTGTFVLIGGQIATGNAAG</sequence>
<reference evidence="1 2" key="2">
    <citation type="submission" date="2020-01" db="EMBL/GenBank/DDBJ databases">
        <title>Microvirga sp. nov., an arsenate reduction bacterium isolated from Tibet hotspring sediments.</title>
        <authorList>
            <person name="Xian W.-D."/>
            <person name="Li W.-J."/>
        </authorList>
    </citation>
    <scope>NUCLEOTIDE SEQUENCE [LARGE SCALE GENOMIC DNA]</scope>
    <source>
        <strain evidence="1 2">KCTC 23863</strain>
    </source>
</reference>
<organism evidence="1 2">
    <name type="scientific">Microvirga makkahensis</name>
    <dbReference type="NCBI Taxonomy" id="1128670"/>
    <lineage>
        <taxon>Bacteria</taxon>
        <taxon>Pseudomonadati</taxon>
        <taxon>Pseudomonadota</taxon>
        <taxon>Alphaproteobacteria</taxon>
        <taxon>Hyphomicrobiales</taxon>
        <taxon>Methylobacteriaceae</taxon>
        <taxon>Microvirga</taxon>
    </lineage>
</organism>
<evidence type="ECO:0000313" key="2">
    <source>
        <dbReference type="Proteomes" id="UP000436483"/>
    </source>
</evidence>
<evidence type="ECO:0008006" key="3">
    <source>
        <dbReference type="Google" id="ProtNLM"/>
    </source>
</evidence>
<proteinExistence type="predicted"/>
<name>A0A7X3SMK9_9HYPH</name>
<dbReference type="EMBL" id="WURB01000001">
    <property type="protein sequence ID" value="MXQ10233.1"/>
    <property type="molecule type" value="Genomic_DNA"/>
</dbReference>
<comment type="caution">
    <text evidence="1">The sequence shown here is derived from an EMBL/GenBank/DDBJ whole genome shotgun (WGS) entry which is preliminary data.</text>
</comment>
<evidence type="ECO:0000313" key="1">
    <source>
        <dbReference type="EMBL" id="MXQ10233.1"/>
    </source>
</evidence>
<accession>A0A7X3SMK9</accession>
<dbReference type="AlphaFoldDB" id="A0A7X3SMK9"/>
<reference evidence="1 2" key="1">
    <citation type="submission" date="2019-12" db="EMBL/GenBank/DDBJ databases">
        <authorList>
            <person name="Yuan C.-G."/>
        </authorList>
    </citation>
    <scope>NUCLEOTIDE SEQUENCE [LARGE SCALE GENOMIC DNA]</scope>
    <source>
        <strain evidence="1 2">KCTC 23863</strain>
    </source>
</reference>